<evidence type="ECO:0000313" key="3">
    <source>
        <dbReference type="Proteomes" id="UP001595967"/>
    </source>
</evidence>
<name>A0ABV9GZ75_9BURK</name>
<gene>
    <name evidence="2" type="ORF">ACFO3A_12695</name>
</gene>
<dbReference type="Proteomes" id="UP001595967">
    <property type="component" value="Unassembled WGS sequence"/>
</dbReference>
<comment type="caution">
    <text evidence="2">The sequence shown here is derived from an EMBL/GenBank/DDBJ whole genome shotgun (WGS) entry which is preliminary data.</text>
</comment>
<accession>A0ABV9GZ75</accession>
<protein>
    <recommendedName>
        <fullName evidence="4">Lysozyme inhibitor LprI N-terminal domain-containing protein</fullName>
    </recommendedName>
</protein>
<keyword evidence="3" id="KW-1185">Reference proteome</keyword>
<evidence type="ECO:0000256" key="1">
    <source>
        <dbReference type="SAM" id="SignalP"/>
    </source>
</evidence>
<dbReference type="EMBL" id="JBHSEW010000011">
    <property type="protein sequence ID" value="MFC4623068.1"/>
    <property type="molecule type" value="Genomic_DNA"/>
</dbReference>
<evidence type="ECO:0000313" key="2">
    <source>
        <dbReference type="EMBL" id="MFC4623068.1"/>
    </source>
</evidence>
<sequence length="184" mass="19645">MSELLRTIALHLTLLAAGAMAGMAYQSARQAQAHQAQLQTQQEQAEYTAAWLRSERLASESRLHQQIADLSAQLSEAQGKANEDHQDFVGSLRTGTVSVRVPIAPASCPSIGMAPPASATAAAQTAHAQLDPAAAADLAAIPHEGDAAIRELNLCIAQYNQVKAQQDAWQHTLTQQELDHAQTH</sequence>
<reference evidence="3" key="1">
    <citation type="journal article" date="2019" name="Int. J. Syst. Evol. Microbiol.">
        <title>The Global Catalogue of Microorganisms (GCM) 10K type strain sequencing project: providing services to taxonomists for standard genome sequencing and annotation.</title>
        <authorList>
            <consortium name="The Broad Institute Genomics Platform"/>
            <consortium name="The Broad Institute Genome Sequencing Center for Infectious Disease"/>
            <person name="Wu L."/>
            <person name="Ma J."/>
        </authorList>
    </citation>
    <scope>NUCLEOTIDE SEQUENCE [LARGE SCALE GENOMIC DNA]</scope>
    <source>
        <strain evidence="3">JCM 11650</strain>
    </source>
</reference>
<keyword evidence="1" id="KW-0732">Signal</keyword>
<organism evidence="2 3">
    <name type="scientific">Comamonas nitrativorans</name>
    <dbReference type="NCBI Taxonomy" id="108437"/>
    <lineage>
        <taxon>Bacteria</taxon>
        <taxon>Pseudomonadati</taxon>
        <taxon>Pseudomonadota</taxon>
        <taxon>Betaproteobacteria</taxon>
        <taxon>Burkholderiales</taxon>
        <taxon>Comamonadaceae</taxon>
        <taxon>Comamonas</taxon>
    </lineage>
</organism>
<dbReference type="RefSeq" id="WP_377726930.1">
    <property type="nucleotide sequence ID" value="NZ_JBHSEW010000011.1"/>
</dbReference>
<feature type="chain" id="PRO_5046792000" description="Lysozyme inhibitor LprI N-terminal domain-containing protein" evidence="1">
    <location>
        <begin position="22"/>
        <end position="184"/>
    </location>
</feature>
<proteinExistence type="predicted"/>
<feature type="signal peptide" evidence="1">
    <location>
        <begin position="1"/>
        <end position="21"/>
    </location>
</feature>
<evidence type="ECO:0008006" key="4">
    <source>
        <dbReference type="Google" id="ProtNLM"/>
    </source>
</evidence>